<evidence type="ECO:0000256" key="2">
    <source>
        <dbReference type="ARBA" id="ARBA00023125"/>
    </source>
</evidence>
<dbReference type="EMBL" id="UXAW01000084">
    <property type="protein sequence ID" value="VDC31398.1"/>
    <property type="molecule type" value="Genomic_DNA"/>
</dbReference>
<dbReference type="InterPro" id="IPR036388">
    <property type="entry name" value="WH-like_DNA-bd_sf"/>
</dbReference>
<dbReference type="AlphaFoldDB" id="A0A3P5XA69"/>
<dbReference type="GO" id="GO:0003700">
    <property type="term" value="F:DNA-binding transcription factor activity"/>
    <property type="evidence" value="ECO:0007669"/>
    <property type="project" value="InterPro"/>
</dbReference>
<keyword evidence="3" id="KW-0804">Transcription</keyword>
<protein>
    <submittedName>
        <fullName evidence="5">MarR family protein</fullName>
    </submittedName>
</protein>
<dbReference type="SUPFAM" id="SSF46785">
    <property type="entry name" value="Winged helix' DNA-binding domain"/>
    <property type="match status" value="1"/>
</dbReference>
<feature type="compositionally biased region" description="Basic and acidic residues" evidence="4">
    <location>
        <begin position="165"/>
        <end position="174"/>
    </location>
</feature>
<evidence type="ECO:0000256" key="1">
    <source>
        <dbReference type="ARBA" id="ARBA00023015"/>
    </source>
</evidence>
<gene>
    <name evidence="5" type="ORF">XINFAN_02872</name>
</gene>
<reference evidence="5 6" key="1">
    <citation type="submission" date="2018-11" db="EMBL/GenBank/DDBJ databases">
        <authorList>
            <person name="Criscuolo A."/>
        </authorList>
    </citation>
    <scope>NUCLEOTIDE SEQUENCE [LARGE SCALE GENOMIC DNA]</scope>
    <source>
        <strain evidence="5">ACIP111625</strain>
    </source>
</reference>
<feature type="region of interest" description="Disordered" evidence="4">
    <location>
        <begin position="92"/>
        <end position="174"/>
    </location>
</feature>
<dbReference type="InterPro" id="IPR036390">
    <property type="entry name" value="WH_DNA-bd_sf"/>
</dbReference>
<evidence type="ECO:0000256" key="4">
    <source>
        <dbReference type="SAM" id="MobiDB-lite"/>
    </source>
</evidence>
<keyword evidence="6" id="KW-1185">Reference proteome</keyword>
<evidence type="ECO:0000313" key="6">
    <source>
        <dbReference type="Proteomes" id="UP000277498"/>
    </source>
</evidence>
<evidence type="ECO:0000313" key="5">
    <source>
        <dbReference type="EMBL" id="VDC31398.1"/>
    </source>
</evidence>
<accession>A0A3P5XA69</accession>
<dbReference type="PRINTS" id="PR00035">
    <property type="entry name" value="HTHGNTR"/>
</dbReference>
<keyword evidence="2" id="KW-0238">DNA-binding</keyword>
<dbReference type="Gene3D" id="1.10.10.10">
    <property type="entry name" value="Winged helix-like DNA-binding domain superfamily/Winged helix DNA-binding domain"/>
    <property type="match status" value="1"/>
</dbReference>
<evidence type="ECO:0000256" key="3">
    <source>
        <dbReference type="ARBA" id="ARBA00023163"/>
    </source>
</evidence>
<name>A0A3P5XA69_9RHOB</name>
<dbReference type="Pfam" id="PF13730">
    <property type="entry name" value="HTH_36"/>
    <property type="match status" value="1"/>
</dbReference>
<dbReference type="GO" id="GO:0003677">
    <property type="term" value="F:DNA binding"/>
    <property type="evidence" value="ECO:0007669"/>
    <property type="project" value="UniProtKB-KW"/>
</dbReference>
<dbReference type="InterPro" id="IPR000524">
    <property type="entry name" value="Tscrpt_reg_HTH_GntR"/>
</dbReference>
<dbReference type="Proteomes" id="UP000277498">
    <property type="component" value="Unassembled WGS sequence"/>
</dbReference>
<dbReference type="RefSeq" id="WP_160144628.1">
    <property type="nucleotide sequence ID" value="NZ_UXAW01000084.1"/>
</dbReference>
<feature type="compositionally biased region" description="Basic residues" evidence="4">
    <location>
        <begin position="152"/>
        <end position="164"/>
    </location>
</feature>
<sequence>MSHAATNWLAALRPDVVANSEFRVLFHLCDCHNMSQGCYPTQRFLSAACGLSRSTVNVALARLEEKGLIWRQQSIDERTRRQRPTRYILGFEMTDAQEPCPKTGHGNSSDPCHSGETRAASEGQDTAAPEPCPISKTRAVSENPQKPCPKNGKSRVRPAGHKPVNKPENKPNARVTREAVAEQDQGDQDTDAVLRMWSEKLRAGGYVPQSALSPMQAQRMVALNLITAEELKSAGIAC</sequence>
<organism evidence="5 6">
    <name type="scientific">Pseudogemmobacter humi</name>
    <dbReference type="NCBI Taxonomy" id="2483812"/>
    <lineage>
        <taxon>Bacteria</taxon>
        <taxon>Pseudomonadati</taxon>
        <taxon>Pseudomonadota</taxon>
        <taxon>Alphaproteobacteria</taxon>
        <taxon>Rhodobacterales</taxon>
        <taxon>Paracoccaceae</taxon>
        <taxon>Pseudogemmobacter</taxon>
    </lineage>
</organism>
<proteinExistence type="predicted"/>
<dbReference type="OrthoDB" id="7864318at2"/>
<keyword evidence="1" id="KW-0805">Transcription regulation</keyword>